<accession>A0ABU8TS40</accession>
<dbReference type="SUPFAM" id="SSF51735">
    <property type="entry name" value="NAD(P)-binding Rossmann-fold domains"/>
    <property type="match status" value="1"/>
</dbReference>
<gene>
    <name evidence="2" type="ORF">V6575_23210</name>
</gene>
<evidence type="ECO:0000259" key="1">
    <source>
        <dbReference type="Pfam" id="PF01370"/>
    </source>
</evidence>
<dbReference type="Gene3D" id="3.40.50.720">
    <property type="entry name" value="NAD(P)-binding Rossmann-like Domain"/>
    <property type="match status" value="1"/>
</dbReference>
<dbReference type="RefSeq" id="WP_340277887.1">
    <property type="nucleotide sequence ID" value="NZ_JBAKIA010000042.1"/>
</dbReference>
<proteinExistence type="predicted"/>
<comment type="caution">
    <text evidence="2">The sequence shown here is derived from an EMBL/GenBank/DDBJ whole genome shotgun (WGS) entry which is preliminary data.</text>
</comment>
<evidence type="ECO:0000313" key="3">
    <source>
        <dbReference type="Proteomes" id="UP001385499"/>
    </source>
</evidence>
<dbReference type="InterPro" id="IPR001509">
    <property type="entry name" value="Epimerase_deHydtase"/>
</dbReference>
<evidence type="ECO:0000313" key="2">
    <source>
        <dbReference type="EMBL" id="MEJ8476990.1"/>
    </source>
</evidence>
<organism evidence="2 3">
    <name type="scientific">Roseibium algae</name>
    <dbReference type="NCBI Taxonomy" id="3123038"/>
    <lineage>
        <taxon>Bacteria</taxon>
        <taxon>Pseudomonadati</taxon>
        <taxon>Pseudomonadota</taxon>
        <taxon>Alphaproteobacteria</taxon>
        <taxon>Hyphomicrobiales</taxon>
        <taxon>Stappiaceae</taxon>
        <taxon>Roseibium</taxon>
    </lineage>
</organism>
<sequence>MSYKKSVFIGRKSFLASCFQERYASNATTFLDARDPELPIKLKNADVVVNFAFDPKLSKLKYDQRLDIDAHLASLLKGTATRYVTFSTRCVYSADASTPAIETETGGEVGVYGTNKRIIENRLIDTLGDRLLILRLSNIVGYEFGRARRTFMAMMQDSLREESRVYFNQPLSTRKDFLPAPLFADALDRFVQADVCGVYNLGSGIPLPCGDVIASLLEKHSGADVVLADRQLPAEEFWLSMEKSSHIIEYLPTSADILLYIKTLGERLLND</sequence>
<keyword evidence="3" id="KW-1185">Reference proteome</keyword>
<name>A0ABU8TS40_9HYPH</name>
<dbReference type="InterPro" id="IPR036291">
    <property type="entry name" value="NAD(P)-bd_dom_sf"/>
</dbReference>
<dbReference type="Proteomes" id="UP001385499">
    <property type="component" value="Unassembled WGS sequence"/>
</dbReference>
<feature type="domain" description="NAD-dependent epimerase/dehydratase" evidence="1">
    <location>
        <begin position="44"/>
        <end position="202"/>
    </location>
</feature>
<protein>
    <submittedName>
        <fullName evidence="2">NAD-dependent epimerase/dehydratase family protein</fullName>
    </submittedName>
</protein>
<dbReference type="EMBL" id="JBAKIA010000042">
    <property type="protein sequence ID" value="MEJ8476990.1"/>
    <property type="molecule type" value="Genomic_DNA"/>
</dbReference>
<reference evidence="2 3" key="1">
    <citation type="submission" date="2024-02" db="EMBL/GenBank/DDBJ databases">
        <title>Roseibium algae sp. nov., isolated from marine alga (Grateloupia sp.), showing potential in myo-inositol conversion.</title>
        <authorList>
            <person name="Wang Y."/>
        </authorList>
    </citation>
    <scope>NUCLEOTIDE SEQUENCE [LARGE SCALE GENOMIC DNA]</scope>
    <source>
        <strain evidence="2 3">H3510</strain>
    </source>
</reference>
<dbReference type="Pfam" id="PF01370">
    <property type="entry name" value="Epimerase"/>
    <property type="match status" value="1"/>
</dbReference>